<dbReference type="PANTHER" id="PTHR34585:SF22">
    <property type="entry name" value="HELIX-TURN-HELIX DOMAIN-CONTAINING PROTEIN"/>
    <property type="match status" value="1"/>
</dbReference>
<dbReference type="Proteomes" id="UP001214113">
    <property type="component" value="Unassembled WGS sequence"/>
</dbReference>
<dbReference type="InterPro" id="IPR009061">
    <property type="entry name" value="DNA-bd_dom_put_sf"/>
</dbReference>
<evidence type="ECO:0000259" key="1">
    <source>
        <dbReference type="Pfam" id="PF12728"/>
    </source>
</evidence>
<organism evidence="2 3">
    <name type="scientific">Bacteroides uniformis</name>
    <dbReference type="NCBI Taxonomy" id="820"/>
    <lineage>
        <taxon>Bacteria</taxon>
        <taxon>Pseudomonadati</taxon>
        <taxon>Bacteroidota</taxon>
        <taxon>Bacteroidia</taxon>
        <taxon>Bacteroidales</taxon>
        <taxon>Bacteroidaceae</taxon>
        <taxon>Bacteroides</taxon>
    </lineage>
</organism>
<dbReference type="PANTHER" id="PTHR34585">
    <property type="match status" value="1"/>
</dbReference>
<reference evidence="2" key="1">
    <citation type="submission" date="2022-10" db="EMBL/GenBank/DDBJ databases">
        <title>Human gut microbiome strain richness.</title>
        <authorList>
            <person name="Chen-Liaw A."/>
        </authorList>
    </citation>
    <scope>NUCLEOTIDE SEQUENCE</scope>
    <source>
        <strain evidence="2">BSD2780061687st1_G10_BSD2780061687b_171204</strain>
    </source>
</reference>
<dbReference type="AlphaFoldDB" id="A0A139K9L1"/>
<evidence type="ECO:0000313" key="2">
    <source>
        <dbReference type="EMBL" id="MDC1856975.1"/>
    </source>
</evidence>
<dbReference type="SUPFAM" id="SSF46955">
    <property type="entry name" value="Putative DNA-binding domain"/>
    <property type="match status" value="1"/>
</dbReference>
<dbReference type="InterPro" id="IPR041657">
    <property type="entry name" value="HTH_17"/>
</dbReference>
<sequence>MNELINKDNEWIIHFMGSLDRLLDNVEHLTASYRPTLNGERFFTDKEVSARLKVSRRTLQDYRNEGRIAYIQLGGKILYRESDIERMLTDSYRTAYRQTAI</sequence>
<dbReference type="RefSeq" id="WP_005822096.1">
    <property type="nucleotide sequence ID" value="NZ_JAQNSB010000041.1"/>
</dbReference>
<dbReference type="GeneID" id="86891372"/>
<protein>
    <submittedName>
        <fullName evidence="2">Helix-turn-helix domain-containing protein</fullName>
    </submittedName>
</protein>
<comment type="caution">
    <text evidence="2">The sequence shown here is derived from an EMBL/GenBank/DDBJ whole genome shotgun (WGS) entry which is preliminary data.</text>
</comment>
<accession>A0A139K9L1</accession>
<dbReference type="EMBL" id="JAQNSB010000041">
    <property type="protein sequence ID" value="MDC1856975.1"/>
    <property type="molecule type" value="Genomic_DNA"/>
</dbReference>
<name>A0A139K9L1_BACUN</name>
<dbReference type="Pfam" id="PF12728">
    <property type="entry name" value="HTH_17"/>
    <property type="match status" value="1"/>
</dbReference>
<feature type="domain" description="Helix-turn-helix" evidence="1">
    <location>
        <begin position="43"/>
        <end position="89"/>
    </location>
</feature>
<evidence type="ECO:0000313" key="3">
    <source>
        <dbReference type="Proteomes" id="UP001214113"/>
    </source>
</evidence>
<proteinExistence type="predicted"/>
<gene>
    <name evidence="2" type="ORF">POZ22_19655</name>
</gene>